<keyword evidence="4" id="KW-1185">Reference proteome</keyword>
<feature type="domain" description="VTT" evidence="2">
    <location>
        <begin position="72"/>
        <end position="172"/>
    </location>
</feature>
<feature type="transmembrane region" description="Helical" evidence="1">
    <location>
        <begin position="189"/>
        <end position="206"/>
    </location>
</feature>
<proteinExistence type="predicted"/>
<sequence length="208" mass="22902">MTALPGPTPSTSVNAGLFGSIYRKMMQWAGHRHAERWLALVSFAESSFFPLPPDTMLIPMTLAKPKRAMRYALIATLFSVLGGILGYMIGIYGGDLIRPFIVKIGWQHQFDLVLSWFSHWGFWAVFIAGFSPVPYKLFTIGAGVLGLAFAPFMAASVIGRGARFFLESYLVARAGPAVAPLIERNMERVGWAMVMLAVGAALFYYLQA</sequence>
<protein>
    <recommendedName>
        <fullName evidence="2">VTT domain-containing protein</fullName>
    </recommendedName>
</protein>
<gene>
    <name evidence="3" type="ORF">IMCC3135_10965</name>
</gene>
<dbReference type="EMBL" id="CP018632">
    <property type="protein sequence ID" value="ASJ72285.1"/>
    <property type="molecule type" value="Genomic_DNA"/>
</dbReference>
<reference evidence="3 4" key="1">
    <citation type="submission" date="2016-12" db="EMBL/GenBank/DDBJ databases">
        <authorList>
            <person name="Song W.-J."/>
            <person name="Kurnit D.M."/>
        </authorList>
    </citation>
    <scope>NUCLEOTIDE SEQUENCE [LARGE SCALE GENOMIC DNA]</scope>
    <source>
        <strain evidence="3 4">IMCC3135</strain>
    </source>
</reference>
<evidence type="ECO:0000259" key="2">
    <source>
        <dbReference type="Pfam" id="PF09335"/>
    </source>
</evidence>
<evidence type="ECO:0000313" key="3">
    <source>
        <dbReference type="EMBL" id="ASJ72285.1"/>
    </source>
</evidence>
<dbReference type="PANTHER" id="PTHR42709">
    <property type="entry name" value="ALKALINE PHOSPHATASE LIKE PROTEIN"/>
    <property type="match status" value="1"/>
</dbReference>
<dbReference type="InterPro" id="IPR051311">
    <property type="entry name" value="DedA_domain"/>
</dbReference>
<keyword evidence="1" id="KW-0812">Transmembrane</keyword>
<feature type="transmembrane region" description="Helical" evidence="1">
    <location>
        <begin position="112"/>
        <end position="130"/>
    </location>
</feature>
<dbReference type="GO" id="GO:0005886">
    <property type="term" value="C:plasma membrane"/>
    <property type="evidence" value="ECO:0007669"/>
    <property type="project" value="UniProtKB-ARBA"/>
</dbReference>
<evidence type="ECO:0000313" key="4">
    <source>
        <dbReference type="Proteomes" id="UP000250079"/>
    </source>
</evidence>
<dbReference type="AlphaFoldDB" id="A0A2Z2NP29"/>
<dbReference type="RefSeq" id="WP_169727441.1">
    <property type="nucleotide sequence ID" value="NZ_CP018632.1"/>
</dbReference>
<organism evidence="3 4">
    <name type="scientific">Granulosicoccus antarcticus IMCC3135</name>
    <dbReference type="NCBI Taxonomy" id="1192854"/>
    <lineage>
        <taxon>Bacteria</taxon>
        <taxon>Pseudomonadati</taxon>
        <taxon>Pseudomonadota</taxon>
        <taxon>Gammaproteobacteria</taxon>
        <taxon>Chromatiales</taxon>
        <taxon>Granulosicoccaceae</taxon>
        <taxon>Granulosicoccus</taxon>
    </lineage>
</organism>
<keyword evidence="1" id="KW-1133">Transmembrane helix</keyword>
<accession>A0A2Z2NP29</accession>
<dbReference type="PANTHER" id="PTHR42709:SF11">
    <property type="entry name" value="DEDA FAMILY PROTEIN"/>
    <property type="match status" value="1"/>
</dbReference>
<dbReference type="Pfam" id="PF09335">
    <property type="entry name" value="VTT_dom"/>
    <property type="match status" value="1"/>
</dbReference>
<feature type="transmembrane region" description="Helical" evidence="1">
    <location>
        <begin position="137"/>
        <end position="158"/>
    </location>
</feature>
<dbReference type="InterPro" id="IPR032816">
    <property type="entry name" value="VTT_dom"/>
</dbReference>
<name>A0A2Z2NP29_9GAMM</name>
<keyword evidence="1" id="KW-0472">Membrane</keyword>
<dbReference type="Proteomes" id="UP000250079">
    <property type="component" value="Chromosome"/>
</dbReference>
<evidence type="ECO:0000256" key="1">
    <source>
        <dbReference type="SAM" id="Phobius"/>
    </source>
</evidence>
<dbReference type="KEGG" id="gai:IMCC3135_10965"/>
<feature type="transmembrane region" description="Helical" evidence="1">
    <location>
        <begin position="71"/>
        <end position="92"/>
    </location>
</feature>